<feature type="compositionally biased region" description="Polar residues" evidence="1">
    <location>
        <begin position="308"/>
        <end position="322"/>
    </location>
</feature>
<dbReference type="GeneID" id="4621443"/>
<feature type="region of interest" description="Disordered" evidence="1">
    <location>
        <begin position="147"/>
        <end position="182"/>
    </location>
</feature>
<reference evidence="3" key="2">
    <citation type="journal article" date="2013" name="G3 (Bethesda)">
        <title>Genomes of Ashbya fungi isolated from insects reveal four mating-type loci, numerous translocations, lack of transposons, and distinct gene duplications.</title>
        <authorList>
            <person name="Dietrich F.S."/>
            <person name="Voegeli S."/>
            <person name="Kuo S."/>
            <person name="Philippsen P."/>
        </authorList>
    </citation>
    <scope>GENOME REANNOTATION</scope>
    <source>
        <strain evidence="3">ATCC 10895 / CBS 109.51 / FGSC 9923 / NRRL Y-1056</strain>
    </source>
</reference>
<accession>Q755Z6</accession>
<dbReference type="KEGG" id="ago:AGOS_AER371C"/>
<feature type="region of interest" description="Disordered" evidence="1">
    <location>
        <begin position="209"/>
        <end position="322"/>
    </location>
</feature>
<dbReference type="HOGENOM" id="CLU_637735_0_0_1"/>
<feature type="region of interest" description="Disordered" evidence="1">
    <location>
        <begin position="1"/>
        <end position="24"/>
    </location>
</feature>
<name>Q755Z6_EREGS</name>
<dbReference type="FunCoup" id="Q755Z6">
    <property type="interactions" value="72"/>
</dbReference>
<dbReference type="eggNOG" id="ENOG502T0FJ">
    <property type="taxonomic scope" value="Eukaryota"/>
</dbReference>
<gene>
    <name evidence="2" type="ORF">AGOS_AER371C</name>
</gene>
<feature type="compositionally biased region" description="Acidic residues" evidence="1">
    <location>
        <begin position="9"/>
        <end position="20"/>
    </location>
</feature>
<dbReference type="AlphaFoldDB" id="Q755Z6"/>
<dbReference type="InParanoid" id="Q755Z6"/>
<feature type="compositionally biased region" description="Low complexity" evidence="1">
    <location>
        <begin position="396"/>
        <end position="407"/>
    </location>
</feature>
<dbReference type="OMA" id="TIIEHRV"/>
<proteinExistence type="predicted"/>
<evidence type="ECO:0000313" key="3">
    <source>
        <dbReference type="Proteomes" id="UP000000591"/>
    </source>
</evidence>
<dbReference type="RefSeq" id="NP_985227.1">
    <property type="nucleotide sequence ID" value="NM_210581.1"/>
</dbReference>
<evidence type="ECO:0000256" key="1">
    <source>
        <dbReference type="SAM" id="MobiDB-lite"/>
    </source>
</evidence>
<sequence>MANRKEELPLNDESTEDEDNSFIGEQGVVSSGMTTATSASAPAATNYKVRICRELGLLSADEERGKPHKYAEEEVPDIDGDILREYIELRLTNERMALESLKRDNLNKIDEILTKLIDSNFPLGTFDKLLQSSTAVGGGGSILGSDGGCTDTEALGHDRKRKKLEPRFPAPPPSVALGPRHRRYNSELGLNYLRESNAQPSVMLPQVQQRWNTAPRQQPRQQHRQHGQAEETGSPPMALRYPPPMLMNSNYTFPAGPQQPLGPHPQSRASTQQSDVQLPSRNIGVAPSSQLPQPPPLTSLLSKHQPHHSQPNELPTSMHSDNRFAYSNSPVLKSAAYVAPSSSGPNYIRGHRRTQSAQVRMVPEMSTFTVSRSPTIIEHRVDEAVSHGTNNRQLVQTQSSSTRSPPTVGGASTSSKVSFLIHTPKHPPKR</sequence>
<protein>
    <submittedName>
        <fullName evidence="2">AER371Cp</fullName>
    </submittedName>
</protein>
<dbReference type="EMBL" id="AE016818">
    <property type="protein sequence ID" value="AAS53051.1"/>
    <property type="molecule type" value="Genomic_DNA"/>
</dbReference>
<evidence type="ECO:0000313" key="2">
    <source>
        <dbReference type="EMBL" id="AAS53051.1"/>
    </source>
</evidence>
<dbReference type="OrthoDB" id="4068903at2759"/>
<organism evidence="2 3">
    <name type="scientific">Eremothecium gossypii (strain ATCC 10895 / CBS 109.51 / FGSC 9923 / NRRL Y-1056)</name>
    <name type="common">Yeast</name>
    <name type="synonym">Ashbya gossypii</name>
    <dbReference type="NCBI Taxonomy" id="284811"/>
    <lineage>
        <taxon>Eukaryota</taxon>
        <taxon>Fungi</taxon>
        <taxon>Dikarya</taxon>
        <taxon>Ascomycota</taxon>
        <taxon>Saccharomycotina</taxon>
        <taxon>Saccharomycetes</taxon>
        <taxon>Saccharomycetales</taxon>
        <taxon>Saccharomycetaceae</taxon>
        <taxon>Eremothecium</taxon>
    </lineage>
</organism>
<feature type="region of interest" description="Disordered" evidence="1">
    <location>
        <begin position="385"/>
        <end position="430"/>
    </location>
</feature>
<reference evidence="2 3" key="1">
    <citation type="journal article" date="2004" name="Science">
        <title>The Ashbya gossypii genome as a tool for mapping the ancient Saccharomyces cerevisiae genome.</title>
        <authorList>
            <person name="Dietrich F.S."/>
            <person name="Voegeli S."/>
            <person name="Brachat S."/>
            <person name="Lerch A."/>
            <person name="Gates K."/>
            <person name="Steiner S."/>
            <person name="Mohr C."/>
            <person name="Pohlmann R."/>
            <person name="Luedi P."/>
            <person name="Choi S."/>
            <person name="Wing R.A."/>
            <person name="Flavier A."/>
            <person name="Gaffney T.D."/>
            <person name="Philippsen P."/>
        </authorList>
    </citation>
    <scope>NUCLEOTIDE SEQUENCE [LARGE SCALE GENOMIC DNA]</scope>
    <source>
        <strain evidence="3">ATCC 10895 / CBS 109.51 / FGSC 9923 / NRRL Y-1056</strain>
    </source>
</reference>
<dbReference type="Proteomes" id="UP000000591">
    <property type="component" value="Chromosome V"/>
</dbReference>
<feature type="compositionally biased region" description="Polar residues" evidence="1">
    <location>
        <begin position="267"/>
        <end position="280"/>
    </location>
</feature>
<keyword evidence="3" id="KW-1185">Reference proteome</keyword>